<dbReference type="Gene3D" id="1.25.40.290">
    <property type="entry name" value="ARM repeat domains"/>
    <property type="match status" value="1"/>
</dbReference>
<dbReference type="PANTHER" id="PTHR34070:SF1">
    <property type="entry name" value="DNA ALKYLATION REPAIR PROTEIN"/>
    <property type="match status" value="1"/>
</dbReference>
<evidence type="ECO:0000313" key="1">
    <source>
        <dbReference type="EMBL" id="GGF27824.1"/>
    </source>
</evidence>
<dbReference type="InterPro" id="IPR016024">
    <property type="entry name" value="ARM-type_fold"/>
</dbReference>
<evidence type="ECO:0008006" key="3">
    <source>
        <dbReference type="Google" id="ProtNLM"/>
    </source>
</evidence>
<comment type="caution">
    <text evidence="1">The sequence shown here is derived from an EMBL/GenBank/DDBJ whole genome shotgun (WGS) entry which is preliminary data.</text>
</comment>
<evidence type="ECO:0000313" key="2">
    <source>
        <dbReference type="Proteomes" id="UP000647339"/>
    </source>
</evidence>
<dbReference type="RefSeq" id="WP_137401580.1">
    <property type="nucleotide sequence ID" value="NZ_BMIU01000006.1"/>
</dbReference>
<dbReference type="Gene3D" id="1.20.1660.10">
    <property type="entry name" value="Hypothetical protein (EF3068)"/>
    <property type="match status" value="1"/>
</dbReference>
<dbReference type="PANTHER" id="PTHR34070">
    <property type="entry name" value="ARMADILLO-TYPE FOLD"/>
    <property type="match status" value="1"/>
</dbReference>
<dbReference type="CDD" id="cd07064">
    <property type="entry name" value="AlkD_like_1"/>
    <property type="match status" value="1"/>
</dbReference>
<gene>
    <name evidence="1" type="ORF">GCM10011339_14920</name>
</gene>
<dbReference type="Proteomes" id="UP000647339">
    <property type="component" value="Unassembled WGS sequence"/>
</dbReference>
<sequence length="223" mass="26813">MKIYLRTLENEFRRHGNSVVAKGQKAYMKDHFEFIGLKTPLRRKLQKPFLEKAALPEKQELPEMVEILWNMPEREFQLFAQELVQKFFRKPEKTDIDLLEYMIVNKSWWDTVDFIAVKLLGNYFWVYPAQIKPYVDKWLASDNMWLQRSALLFQHNYKDKLDTTLLQEVIHKLLGSKEFFINKAIGWILRQYSKTNPDWVKQFVDHTELAKLSRKEALKNVDK</sequence>
<dbReference type="InterPro" id="IPR014825">
    <property type="entry name" value="DNA_alkylation"/>
</dbReference>
<dbReference type="SUPFAM" id="SSF48371">
    <property type="entry name" value="ARM repeat"/>
    <property type="match status" value="1"/>
</dbReference>
<reference evidence="2" key="1">
    <citation type="journal article" date="2019" name="Int. J. Syst. Evol. Microbiol.">
        <title>The Global Catalogue of Microorganisms (GCM) 10K type strain sequencing project: providing services to taxonomists for standard genome sequencing and annotation.</title>
        <authorList>
            <consortium name="The Broad Institute Genomics Platform"/>
            <consortium name="The Broad Institute Genome Sequencing Center for Infectious Disease"/>
            <person name="Wu L."/>
            <person name="Ma J."/>
        </authorList>
    </citation>
    <scope>NUCLEOTIDE SEQUENCE [LARGE SCALE GENOMIC DNA]</scope>
    <source>
        <strain evidence="2">CGMCC 1.15407</strain>
    </source>
</reference>
<accession>A0ABQ1UVS4</accession>
<dbReference type="EMBL" id="BMIU01000006">
    <property type="protein sequence ID" value="GGF27824.1"/>
    <property type="molecule type" value="Genomic_DNA"/>
</dbReference>
<organism evidence="1 2">
    <name type="scientific">Echinicola rosea</name>
    <dbReference type="NCBI Taxonomy" id="1807691"/>
    <lineage>
        <taxon>Bacteria</taxon>
        <taxon>Pseudomonadati</taxon>
        <taxon>Bacteroidota</taxon>
        <taxon>Cytophagia</taxon>
        <taxon>Cytophagales</taxon>
        <taxon>Cyclobacteriaceae</taxon>
        <taxon>Echinicola</taxon>
    </lineage>
</organism>
<dbReference type="Pfam" id="PF08713">
    <property type="entry name" value="DNA_alkylation"/>
    <property type="match status" value="1"/>
</dbReference>
<proteinExistence type="predicted"/>
<keyword evidence="2" id="KW-1185">Reference proteome</keyword>
<name>A0ABQ1UVS4_9BACT</name>
<protein>
    <recommendedName>
        <fullName evidence="3">DNA alkylation repair protein</fullName>
    </recommendedName>
</protein>